<dbReference type="Gene3D" id="2.60.120.260">
    <property type="entry name" value="Galactose-binding domain-like"/>
    <property type="match status" value="1"/>
</dbReference>
<dbReference type="AlphaFoldDB" id="A0AAV5R107"/>
<evidence type="ECO:0000256" key="1">
    <source>
        <dbReference type="SAM" id="MobiDB-lite"/>
    </source>
</evidence>
<feature type="compositionally biased region" description="Acidic residues" evidence="1">
    <location>
        <begin position="34"/>
        <end position="50"/>
    </location>
</feature>
<dbReference type="EMBL" id="BTGB01000002">
    <property type="protein sequence ID" value="GMM45134.1"/>
    <property type="molecule type" value="Genomic_DNA"/>
</dbReference>
<feature type="region of interest" description="Disordered" evidence="1">
    <location>
        <begin position="34"/>
        <end position="54"/>
    </location>
</feature>
<sequence>MDELFDVATFALSEEDITLLNDKVKELKSSIDDEYYIEEEDEEEEEEDDDEKVHDVPPIHQEEEPQEEDLSHFVYDPPTSYKNIVLLYTIPILLIVSLYIWIHFNTPDTLLINELQNQIETLSSKVAQLEHIQQNIVKETTTVVVSSEVRSDTKSDIKSDIKSDLTSEIEITISSLSPPPPPPPQVVHTYTNIARQCRVSRQLTSYPVRKYRPQHRKSTISRILHGFPDTLRRFYYTGTFFKTPFIEPIDNIDLFSPNNSPSNVLHDTGFWQCYNDGNIYFTIDTPPIIISEIGIYYGIRNDHDNDNERWNKAMVKDIEILIKPVNSTILSIPKVQNIGPINNKQRNDPLLQSWISLGSFEYQPSDDMMYQSFHFDKDISAVVGATAVEGVMLVIKSNWGDAYTVLDTLRIYTVV</sequence>
<keyword evidence="5" id="KW-1185">Reference proteome</keyword>
<comment type="caution">
    <text evidence="4">The sequence shown here is derived from an EMBL/GenBank/DDBJ whole genome shotgun (WGS) entry which is preliminary data.</text>
</comment>
<keyword evidence="2" id="KW-0812">Transmembrane</keyword>
<evidence type="ECO:0000313" key="5">
    <source>
        <dbReference type="Proteomes" id="UP001378960"/>
    </source>
</evidence>
<dbReference type="Proteomes" id="UP001378960">
    <property type="component" value="Unassembled WGS sequence"/>
</dbReference>
<evidence type="ECO:0000256" key="2">
    <source>
        <dbReference type="SAM" id="Phobius"/>
    </source>
</evidence>
<organism evidence="4 5">
    <name type="scientific">Pichia kluyveri</name>
    <name type="common">Yeast</name>
    <dbReference type="NCBI Taxonomy" id="36015"/>
    <lineage>
        <taxon>Eukaryota</taxon>
        <taxon>Fungi</taxon>
        <taxon>Dikarya</taxon>
        <taxon>Ascomycota</taxon>
        <taxon>Saccharomycotina</taxon>
        <taxon>Pichiomycetes</taxon>
        <taxon>Pichiales</taxon>
        <taxon>Pichiaceae</taxon>
        <taxon>Pichia</taxon>
    </lineage>
</organism>
<evidence type="ECO:0000313" key="4">
    <source>
        <dbReference type="EMBL" id="GMM45134.1"/>
    </source>
</evidence>
<keyword evidence="2" id="KW-1133">Transmembrane helix</keyword>
<dbReference type="PROSITE" id="PS51469">
    <property type="entry name" value="SUN"/>
    <property type="match status" value="1"/>
</dbReference>
<accession>A0AAV5R107</accession>
<dbReference type="Pfam" id="PF07738">
    <property type="entry name" value="Sad1_UNC"/>
    <property type="match status" value="1"/>
</dbReference>
<protein>
    <recommendedName>
        <fullName evidence="3">SUN domain-containing protein</fullName>
    </recommendedName>
</protein>
<name>A0AAV5R107_PICKL</name>
<keyword evidence="2" id="KW-0472">Membrane</keyword>
<feature type="domain" description="SUN" evidence="3">
    <location>
        <begin position="196"/>
        <end position="415"/>
    </location>
</feature>
<evidence type="ECO:0000259" key="3">
    <source>
        <dbReference type="PROSITE" id="PS51469"/>
    </source>
</evidence>
<gene>
    <name evidence="4" type="ORF">DAPK24_017090</name>
</gene>
<feature type="transmembrane region" description="Helical" evidence="2">
    <location>
        <begin position="85"/>
        <end position="104"/>
    </location>
</feature>
<proteinExistence type="predicted"/>
<reference evidence="4 5" key="1">
    <citation type="journal article" date="2023" name="Elife">
        <title>Identification of key yeast species and microbe-microbe interactions impacting larval growth of Drosophila in the wild.</title>
        <authorList>
            <person name="Mure A."/>
            <person name="Sugiura Y."/>
            <person name="Maeda R."/>
            <person name="Honda K."/>
            <person name="Sakurai N."/>
            <person name="Takahashi Y."/>
            <person name="Watada M."/>
            <person name="Katoh T."/>
            <person name="Gotoh A."/>
            <person name="Gotoh Y."/>
            <person name="Taniguchi I."/>
            <person name="Nakamura K."/>
            <person name="Hayashi T."/>
            <person name="Katayama T."/>
            <person name="Uemura T."/>
            <person name="Hattori Y."/>
        </authorList>
    </citation>
    <scope>NUCLEOTIDE SEQUENCE [LARGE SCALE GENOMIC DNA]</scope>
    <source>
        <strain evidence="4 5">PK-24</strain>
    </source>
</reference>
<dbReference type="InterPro" id="IPR012919">
    <property type="entry name" value="SUN_dom"/>
</dbReference>